<accession>A0AAD2CQP2</accession>
<protein>
    <submittedName>
        <fullName evidence="1">Uncharacterized protein</fullName>
    </submittedName>
</protein>
<dbReference type="AlphaFoldDB" id="A0AAD2CQP2"/>
<gene>
    <name evidence="1" type="ORF">CYCCA115_LOCUS8355</name>
</gene>
<sequence length="264" mass="29450">MKQPDVEAPSTAPNTPQRQPIVRIAGANTNGQIYGASNYMKAGTYGNVLLGETEFEDFAPARCVCCGCFVNDKMRKRTYYRVYENRFEYNEVNAPCLCFSKERCIGDYTRVHYFDQQPSRSANVCGCIPCICCGPPVVYYHVPKLWGCFDLRSCFGEGVYSSPCNCFDLRVFICIGRPCYQMWACRLARGTKNTEAFVSKWRGAVEEYGSSRGIPKEQQAVFRKNVDRICSCDYARTVPATHPADAAAAAGAPVAVTTGHTMER</sequence>
<organism evidence="1 2">
    <name type="scientific">Cylindrotheca closterium</name>
    <dbReference type="NCBI Taxonomy" id="2856"/>
    <lineage>
        <taxon>Eukaryota</taxon>
        <taxon>Sar</taxon>
        <taxon>Stramenopiles</taxon>
        <taxon>Ochrophyta</taxon>
        <taxon>Bacillariophyta</taxon>
        <taxon>Bacillariophyceae</taxon>
        <taxon>Bacillariophycidae</taxon>
        <taxon>Bacillariales</taxon>
        <taxon>Bacillariaceae</taxon>
        <taxon>Cylindrotheca</taxon>
    </lineage>
</organism>
<name>A0AAD2CQP2_9STRA</name>
<evidence type="ECO:0000313" key="1">
    <source>
        <dbReference type="EMBL" id="CAJ1943269.1"/>
    </source>
</evidence>
<dbReference type="Proteomes" id="UP001295423">
    <property type="component" value="Unassembled WGS sequence"/>
</dbReference>
<dbReference type="EMBL" id="CAKOGP040001113">
    <property type="protein sequence ID" value="CAJ1943269.1"/>
    <property type="molecule type" value="Genomic_DNA"/>
</dbReference>
<evidence type="ECO:0000313" key="2">
    <source>
        <dbReference type="Proteomes" id="UP001295423"/>
    </source>
</evidence>
<keyword evidence="2" id="KW-1185">Reference proteome</keyword>
<reference evidence="1" key="1">
    <citation type="submission" date="2023-08" db="EMBL/GenBank/DDBJ databases">
        <authorList>
            <person name="Audoor S."/>
            <person name="Bilcke G."/>
        </authorList>
    </citation>
    <scope>NUCLEOTIDE SEQUENCE</scope>
</reference>
<proteinExistence type="predicted"/>
<comment type="caution">
    <text evidence="1">The sequence shown here is derived from an EMBL/GenBank/DDBJ whole genome shotgun (WGS) entry which is preliminary data.</text>
</comment>